<reference evidence="1" key="1">
    <citation type="submission" date="2018-02" db="EMBL/GenBank/DDBJ databases">
        <title>Rhizophora mucronata_Transcriptome.</title>
        <authorList>
            <person name="Meera S.P."/>
            <person name="Sreeshan A."/>
            <person name="Augustine A."/>
        </authorList>
    </citation>
    <scope>NUCLEOTIDE SEQUENCE</scope>
    <source>
        <tissue evidence="1">Leaf</tissue>
    </source>
</reference>
<proteinExistence type="predicted"/>
<accession>A0A2P2LY74</accession>
<organism evidence="1">
    <name type="scientific">Rhizophora mucronata</name>
    <name type="common">Asiatic mangrove</name>
    <dbReference type="NCBI Taxonomy" id="61149"/>
    <lineage>
        <taxon>Eukaryota</taxon>
        <taxon>Viridiplantae</taxon>
        <taxon>Streptophyta</taxon>
        <taxon>Embryophyta</taxon>
        <taxon>Tracheophyta</taxon>
        <taxon>Spermatophyta</taxon>
        <taxon>Magnoliopsida</taxon>
        <taxon>eudicotyledons</taxon>
        <taxon>Gunneridae</taxon>
        <taxon>Pentapetalae</taxon>
        <taxon>rosids</taxon>
        <taxon>fabids</taxon>
        <taxon>Malpighiales</taxon>
        <taxon>Rhizophoraceae</taxon>
        <taxon>Rhizophora</taxon>
    </lineage>
</organism>
<dbReference type="EMBL" id="GGEC01042443">
    <property type="protein sequence ID" value="MBX22927.1"/>
    <property type="molecule type" value="Transcribed_RNA"/>
</dbReference>
<protein>
    <submittedName>
        <fullName evidence="1">Uncharacterized protein</fullName>
    </submittedName>
</protein>
<name>A0A2P2LY74_RHIMU</name>
<evidence type="ECO:0000313" key="1">
    <source>
        <dbReference type="EMBL" id="MBX22927.1"/>
    </source>
</evidence>
<sequence length="14" mass="1787">MLEPNFNLFKRKFC</sequence>